<name>A0ABY7TC89_9SPHI</name>
<accession>A0ABY7TC89</accession>
<protein>
    <recommendedName>
        <fullName evidence="4">LTXXQ motif family protein</fullName>
    </recommendedName>
</protein>
<feature type="signal peptide" evidence="1">
    <location>
        <begin position="1"/>
        <end position="21"/>
    </location>
</feature>
<sequence>MNTKVFLIMIFTILSFNSTNAVCQVSFPDTIRVIKLQKALSISRRKAMLLSVEMEKSQQQIKSLIKDQAMDPHDRQNRIKGIVKEREAFADSLLDRRERIRLDSVINQSISDKRAKDRIAIQKKNNIVLTSKQ</sequence>
<evidence type="ECO:0000313" key="3">
    <source>
        <dbReference type="Proteomes" id="UP001216139"/>
    </source>
</evidence>
<dbReference type="Proteomes" id="UP001216139">
    <property type="component" value="Chromosome"/>
</dbReference>
<evidence type="ECO:0000256" key="1">
    <source>
        <dbReference type="SAM" id="SignalP"/>
    </source>
</evidence>
<keyword evidence="1" id="KW-0732">Signal</keyword>
<dbReference type="EMBL" id="CP117167">
    <property type="protein sequence ID" value="WCT13690.1"/>
    <property type="molecule type" value="Genomic_DNA"/>
</dbReference>
<reference evidence="2 3" key="1">
    <citation type="submission" date="2023-02" db="EMBL/GenBank/DDBJ databases">
        <title>Genome sequence of Mucilaginibacter jinjuensis strain KACC 16571.</title>
        <authorList>
            <person name="Kim S."/>
            <person name="Heo J."/>
            <person name="Kwon S.-W."/>
        </authorList>
    </citation>
    <scope>NUCLEOTIDE SEQUENCE [LARGE SCALE GENOMIC DNA]</scope>
    <source>
        <strain evidence="2 3">KACC 16571</strain>
    </source>
</reference>
<organism evidence="2 3">
    <name type="scientific">Mucilaginibacter jinjuensis</name>
    <dbReference type="NCBI Taxonomy" id="1176721"/>
    <lineage>
        <taxon>Bacteria</taxon>
        <taxon>Pseudomonadati</taxon>
        <taxon>Bacteroidota</taxon>
        <taxon>Sphingobacteriia</taxon>
        <taxon>Sphingobacteriales</taxon>
        <taxon>Sphingobacteriaceae</taxon>
        <taxon>Mucilaginibacter</taxon>
    </lineage>
</organism>
<keyword evidence="3" id="KW-1185">Reference proteome</keyword>
<dbReference type="RefSeq" id="WP_273631996.1">
    <property type="nucleotide sequence ID" value="NZ_CP117167.1"/>
</dbReference>
<proteinExistence type="predicted"/>
<feature type="chain" id="PRO_5045897816" description="LTXXQ motif family protein" evidence="1">
    <location>
        <begin position="22"/>
        <end position="133"/>
    </location>
</feature>
<evidence type="ECO:0008006" key="4">
    <source>
        <dbReference type="Google" id="ProtNLM"/>
    </source>
</evidence>
<evidence type="ECO:0000313" key="2">
    <source>
        <dbReference type="EMBL" id="WCT13690.1"/>
    </source>
</evidence>
<gene>
    <name evidence="2" type="ORF">PQO05_07040</name>
</gene>